<dbReference type="Pfam" id="PF00294">
    <property type="entry name" value="PfkB"/>
    <property type="match status" value="1"/>
</dbReference>
<evidence type="ECO:0000313" key="9">
    <source>
        <dbReference type="Proteomes" id="UP000705983"/>
    </source>
</evidence>
<feature type="domain" description="Carbohydrate kinase PfkB" evidence="7">
    <location>
        <begin position="24"/>
        <end position="296"/>
    </location>
</feature>
<evidence type="ECO:0000256" key="4">
    <source>
        <dbReference type="ARBA" id="ARBA00022777"/>
    </source>
</evidence>
<organism evidence="8 9">
    <name type="scientific">Flaviflexus equikiangi</name>
    <dbReference type="NCBI Taxonomy" id="2758573"/>
    <lineage>
        <taxon>Bacteria</taxon>
        <taxon>Bacillati</taxon>
        <taxon>Actinomycetota</taxon>
        <taxon>Actinomycetes</taxon>
        <taxon>Actinomycetales</taxon>
        <taxon>Actinomycetaceae</taxon>
        <taxon>Flaviflexus</taxon>
    </lineage>
</organism>
<dbReference type="CDD" id="cd01166">
    <property type="entry name" value="KdgK"/>
    <property type="match status" value="1"/>
</dbReference>
<dbReference type="InterPro" id="IPR050306">
    <property type="entry name" value="PfkB_Carbo_kinase"/>
</dbReference>
<sequence length="315" mass="33420">MKLDVVTLGEAMGTFRFSGPFGVGATVTPSMAGAETNVAIALARLGHATQWVGSLGRDTIGEGILKTLRGEGVGVDHVRLRPQPTGILISRPLGPETKRVDYHRSGSAGRIISDEQVAGALAEQPRILHISGITPALGESARSTVFDAVHRARELGIAVSFDINYRSRLWDEDDARSTVGALAKLATIVFGGSDELMLATGEKDPELAMTMLATHSVSDVVWKSSDGARALTADGYVECANRIVRAVDPIGAGDAFVAGYLSAWLEDLPREECLRRGHTLGAIIVGTEGDWEGLPTRRDIESMSGQPDTGGHVLR</sequence>
<comment type="similarity">
    <text evidence="1">Belongs to the carbohydrate kinase PfkB family.</text>
</comment>
<accession>A0ABS2TJD8</accession>
<dbReference type="EMBL" id="JAFFJS010000004">
    <property type="protein sequence ID" value="MBM9433646.1"/>
    <property type="molecule type" value="Genomic_DNA"/>
</dbReference>
<dbReference type="RefSeq" id="WP_187996840.1">
    <property type="nucleotide sequence ID" value="NZ_JACEXG010000004.1"/>
</dbReference>
<dbReference type="SUPFAM" id="SSF53613">
    <property type="entry name" value="Ribokinase-like"/>
    <property type="match status" value="1"/>
</dbReference>
<keyword evidence="5" id="KW-0067">ATP-binding</keyword>
<keyword evidence="2" id="KW-0808">Transferase</keyword>
<proteinExistence type="inferred from homology"/>
<gene>
    <name evidence="8" type="ORF">JVW63_08040</name>
</gene>
<dbReference type="Proteomes" id="UP000705983">
    <property type="component" value="Unassembled WGS sequence"/>
</dbReference>
<keyword evidence="3" id="KW-0547">Nucleotide-binding</keyword>
<evidence type="ECO:0000256" key="5">
    <source>
        <dbReference type="ARBA" id="ARBA00022840"/>
    </source>
</evidence>
<dbReference type="PROSITE" id="PS00584">
    <property type="entry name" value="PFKB_KINASES_2"/>
    <property type="match status" value="1"/>
</dbReference>
<evidence type="ECO:0000259" key="7">
    <source>
        <dbReference type="Pfam" id="PF00294"/>
    </source>
</evidence>
<evidence type="ECO:0000256" key="1">
    <source>
        <dbReference type="ARBA" id="ARBA00010688"/>
    </source>
</evidence>
<name>A0ABS2TJD8_9ACTO</name>
<feature type="region of interest" description="Disordered" evidence="6">
    <location>
        <begin position="295"/>
        <end position="315"/>
    </location>
</feature>
<keyword evidence="9" id="KW-1185">Reference proteome</keyword>
<dbReference type="Gene3D" id="3.40.1190.20">
    <property type="match status" value="1"/>
</dbReference>
<dbReference type="InterPro" id="IPR002173">
    <property type="entry name" value="Carboh/pur_kinase_PfkB_CS"/>
</dbReference>
<evidence type="ECO:0000256" key="6">
    <source>
        <dbReference type="SAM" id="MobiDB-lite"/>
    </source>
</evidence>
<dbReference type="InterPro" id="IPR029056">
    <property type="entry name" value="Ribokinase-like"/>
</dbReference>
<dbReference type="InterPro" id="IPR011611">
    <property type="entry name" value="PfkB_dom"/>
</dbReference>
<protein>
    <submittedName>
        <fullName evidence="8">Sugar kinase</fullName>
    </submittedName>
</protein>
<dbReference type="GO" id="GO:0016301">
    <property type="term" value="F:kinase activity"/>
    <property type="evidence" value="ECO:0007669"/>
    <property type="project" value="UniProtKB-KW"/>
</dbReference>
<evidence type="ECO:0000256" key="3">
    <source>
        <dbReference type="ARBA" id="ARBA00022741"/>
    </source>
</evidence>
<reference evidence="9" key="1">
    <citation type="submission" date="2021-02" db="EMBL/GenBank/DDBJ databases">
        <title>Leucobacter sp. CX169.</title>
        <authorList>
            <person name="Cheng Y."/>
        </authorList>
    </citation>
    <scope>NUCLEOTIDE SEQUENCE [LARGE SCALE GENOMIC DNA]</scope>
    <source>
        <strain evidence="9">JY899</strain>
    </source>
</reference>
<keyword evidence="4 8" id="KW-0418">Kinase</keyword>
<dbReference type="PANTHER" id="PTHR43085">
    <property type="entry name" value="HEXOKINASE FAMILY MEMBER"/>
    <property type="match status" value="1"/>
</dbReference>
<comment type="caution">
    <text evidence="8">The sequence shown here is derived from an EMBL/GenBank/DDBJ whole genome shotgun (WGS) entry which is preliminary data.</text>
</comment>
<evidence type="ECO:0000256" key="2">
    <source>
        <dbReference type="ARBA" id="ARBA00022679"/>
    </source>
</evidence>
<dbReference type="PANTHER" id="PTHR43085:SF1">
    <property type="entry name" value="PSEUDOURIDINE KINASE-RELATED"/>
    <property type="match status" value="1"/>
</dbReference>
<evidence type="ECO:0000313" key="8">
    <source>
        <dbReference type="EMBL" id="MBM9433646.1"/>
    </source>
</evidence>